<dbReference type="AlphaFoldDB" id="A0A095AQQ9"/>
<sequence>MGNAEYSLYRITVETLDYLLNDTSCLEIYGYTPLTPLCSSSLIQYKNEKETNLKLVTFKYIKRNIPNQIQSNSIQTYAKYTKH</sequence>
<protein>
    <submittedName>
        <fullName evidence="1">Uncharacterized protein</fullName>
    </submittedName>
</protein>
<organism evidence="1">
    <name type="scientific">Schistosoma haematobium</name>
    <name type="common">Blood fluke</name>
    <dbReference type="NCBI Taxonomy" id="6185"/>
    <lineage>
        <taxon>Eukaryota</taxon>
        <taxon>Metazoa</taxon>
        <taxon>Spiralia</taxon>
        <taxon>Lophotrochozoa</taxon>
        <taxon>Platyhelminthes</taxon>
        <taxon>Trematoda</taxon>
        <taxon>Digenea</taxon>
        <taxon>Strigeidida</taxon>
        <taxon>Schistosomatoidea</taxon>
        <taxon>Schistosomatidae</taxon>
        <taxon>Schistosoma</taxon>
    </lineage>
</organism>
<dbReference type="EMBL" id="KL250798">
    <property type="protein sequence ID" value="KGB36656.1"/>
    <property type="molecule type" value="Genomic_DNA"/>
</dbReference>
<proteinExistence type="predicted"/>
<evidence type="ECO:0000313" key="1">
    <source>
        <dbReference type="EMBL" id="KGB36656.1"/>
    </source>
</evidence>
<name>A0A095AQQ9_SCHHA</name>
<accession>A0A095AQQ9</accession>
<gene>
    <name evidence="1" type="ORF">MS3_04972</name>
</gene>
<reference evidence="1" key="1">
    <citation type="journal article" date="2012" name="Nat. Genet.">
        <title>Whole-genome sequence of Schistosoma haematobium.</title>
        <authorList>
            <person name="Young N.D."/>
            <person name="Jex A.R."/>
            <person name="Li B."/>
            <person name="Liu S."/>
            <person name="Yang L."/>
            <person name="Xiong Z."/>
            <person name="Li Y."/>
            <person name="Cantacessi C."/>
            <person name="Hall R.S."/>
            <person name="Xu X."/>
            <person name="Chen F."/>
            <person name="Wu X."/>
            <person name="Zerlotini A."/>
            <person name="Oliveira G."/>
            <person name="Hofmann A."/>
            <person name="Zhang G."/>
            <person name="Fang X."/>
            <person name="Kang Y."/>
            <person name="Campbell B.E."/>
            <person name="Loukas A."/>
            <person name="Ranganathan S."/>
            <person name="Rollinson D."/>
            <person name="Rinaldi G."/>
            <person name="Brindley P.J."/>
            <person name="Yang H."/>
            <person name="Wang J."/>
            <person name="Wang J."/>
            <person name="Gasser R.B."/>
        </authorList>
    </citation>
    <scope>NUCLEOTIDE SEQUENCE [LARGE SCALE GENOMIC DNA]</scope>
</reference>